<accession>A0A6N8E6Q7</accession>
<gene>
    <name evidence="2" type="ORF">GJ668_02160</name>
</gene>
<dbReference type="Proteomes" id="UP000434044">
    <property type="component" value="Unassembled WGS sequence"/>
</dbReference>
<proteinExistence type="predicted"/>
<feature type="domain" description="DUF4007" evidence="1">
    <location>
        <begin position="10"/>
        <end position="293"/>
    </location>
</feature>
<dbReference type="EMBL" id="WNKT01000002">
    <property type="protein sequence ID" value="MTW19893.1"/>
    <property type="molecule type" value="Genomic_DNA"/>
</dbReference>
<sequence>MKLNRSKAAFGRHSTFPLRYAWLTKGIRAIGKNPRLFGTPEDAMVELGVGRNMVSAIQYWLQVTRLVDFSKADPAITPLGDALLGEQADPYLEDEATLWIIHWLIVSNPELATGFYWFFNRFAMPRFREPEMRQALTDFAEQELQVRRSASTIKSDSSTLLRMYAAGEGSGEDHLDSPLAQLKLVEVDPGQGYRSPRAARPFLPPLALHFALADRFHSDPQTPALPVRGLLYGGDDWPAVGAAFRLTEEGLMATLARVMDRYPGYYELRDTAGVHQLYRRRAVEPCQILSDHYRERRA</sequence>
<dbReference type="Pfam" id="PF13182">
    <property type="entry name" value="DUF4007"/>
    <property type="match status" value="1"/>
</dbReference>
<name>A0A6N8E6Q7_9GAMM</name>
<comment type="caution">
    <text evidence="2">The sequence shown here is derived from an EMBL/GenBank/DDBJ whole genome shotgun (WGS) entry which is preliminary data.</text>
</comment>
<dbReference type="AlphaFoldDB" id="A0A6N8E6Q7"/>
<evidence type="ECO:0000313" key="3">
    <source>
        <dbReference type="Proteomes" id="UP000434044"/>
    </source>
</evidence>
<keyword evidence="3" id="KW-1185">Reference proteome</keyword>
<reference evidence="2 3" key="1">
    <citation type="submission" date="2019-11" db="EMBL/GenBank/DDBJ databases">
        <title>Whole-genome sequence of the anaerobic purple sulfur bacterium Allochromatium palmeri DSM 15591.</title>
        <authorList>
            <person name="Kyndt J.A."/>
            <person name="Meyer T.E."/>
        </authorList>
    </citation>
    <scope>NUCLEOTIDE SEQUENCE [LARGE SCALE GENOMIC DNA]</scope>
    <source>
        <strain evidence="2 3">DSM 15591</strain>
    </source>
</reference>
<evidence type="ECO:0000313" key="2">
    <source>
        <dbReference type="EMBL" id="MTW19893.1"/>
    </source>
</evidence>
<evidence type="ECO:0000259" key="1">
    <source>
        <dbReference type="Pfam" id="PF13182"/>
    </source>
</evidence>
<protein>
    <submittedName>
        <fullName evidence="2">DUF4007 family protein</fullName>
    </submittedName>
</protein>
<dbReference type="InterPro" id="IPR025248">
    <property type="entry name" value="DUF4007"/>
</dbReference>
<organism evidence="2 3">
    <name type="scientific">Allochromatium palmeri</name>
    <dbReference type="NCBI Taxonomy" id="231048"/>
    <lineage>
        <taxon>Bacteria</taxon>
        <taxon>Pseudomonadati</taxon>
        <taxon>Pseudomonadota</taxon>
        <taxon>Gammaproteobacteria</taxon>
        <taxon>Chromatiales</taxon>
        <taxon>Chromatiaceae</taxon>
        <taxon>Allochromatium</taxon>
    </lineage>
</organism>